<feature type="compositionally biased region" description="Basic and acidic residues" evidence="1">
    <location>
        <begin position="7"/>
        <end position="16"/>
    </location>
</feature>
<evidence type="ECO:0000256" key="1">
    <source>
        <dbReference type="SAM" id="MobiDB-lite"/>
    </source>
</evidence>
<proteinExistence type="predicted"/>
<sequence length="57" mass="6285">MLAASTKDYKGIKDGTNEGEQGTAIFGGRREGLALYFSRLVRPLWKAKMIILGVRSL</sequence>
<accession>A0A9W8PAW4</accession>
<dbReference type="Proteomes" id="UP001142393">
    <property type="component" value="Unassembled WGS sequence"/>
</dbReference>
<protein>
    <submittedName>
        <fullName evidence="2">Uncharacterized protein</fullName>
    </submittedName>
</protein>
<evidence type="ECO:0000313" key="3">
    <source>
        <dbReference type="Proteomes" id="UP001142393"/>
    </source>
</evidence>
<dbReference type="Gene3D" id="1.20.58.1780">
    <property type="match status" value="1"/>
</dbReference>
<name>A0A9W8PAW4_9AGAR</name>
<dbReference type="AlphaFoldDB" id="A0A9W8PAW4"/>
<comment type="caution">
    <text evidence="2">The sequence shown here is derived from an EMBL/GenBank/DDBJ whole genome shotgun (WGS) entry which is preliminary data.</text>
</comment>
<keyword evidence="3" id="KW-1185">Reference proteome</keyword>
<evidence type="ECO:0000313" key="2">
    <source>
        <dbReference type="EMBL" id="KAJ3750510.1"/>
    </source>
</evidence>
<organism evidence="2 3">
    <name type="scientific">Lentinula detonsa</name>
    <dbReference type="NCBI Taxonomy" id="2804962"/>
    <lineage>
        <taxon>Eukaryota</taxon>
        <taxon>Fungi</taxon>
        <taxon>Dikarya</taxon>
        <taxon>Basidiomycota</taxon>
        <taxon>Agaricomycotina</taxon>
        <taxon>Agaricomycetes</taxon>
        <taxon>Agaricomycetidae</taxon>
        <taxon>Agaricales</taxon>
        <taxon>Marasmiineae</taxon>
        <taxon>Omphalotaceae</taxon>
        <taxon>Lentinula</taxon>
    </lineage>
</organism>
<dbReference type="EMBL" id="JANVFU010000001">
    <property type="protein sequence ID" value="KAJ3750510.1"/>
    <property type="molecule type" value="Genomic_DNA"/>
</dbReference>
<reference evidence="2 3" key="1">
    <citation type="journal article" date="2023" name="Proc. Natl. Acad. Sci. U.S.A.">
        <title>A global phylogenomic analysis of the shiitake genus Lentinula.</title>
        <authorList>
            <person name="Sierra-Patev S."/>
            <person name="Min B."/>
            <person name="Naranjo-Ortiz M."/>
            <person name="Looney B."/>
            <person name="Konkel Z."/>
            <person name="Slot J.C."/>
            <person name="Sakamoto Y."/>
            <person name="Steenwyk J.L."/>
            <person name="Rokas A."/>
            <person name="Carro J."/>
            <person name="Camarero S."/>
            <person name="Ferreira P."/>
            <person name="Molpeceres G."/>
            <person name="Ruiz-Duenas F.J."/>
            <person name="Serrano A."/>
            <person name="Henrissat B."/>
            <person name="Drula E."/>
            <person name="Hughes K.W."/>
            <person name="Mata J.L."/>
            <person name="Ishikawa N.K."/>
            <person name="Vargas-Isla R."/>
            <person name="Ushijima S."/>
            <person name="Smith C.A."/>
            <person name="Donoghue J."/>
            <person name="Ahrendt S."/>
            <person name="Andreopoulos W."/>
            <person name="He G."/>
            <person name="LaButti K."/>
            <person name="Lipzen A."/>
            <person name="Ng V."/>
            <person name="Riley R."/>
            <person name="Sandor L."/>
            <person name="Barry K."/>
            <person name="Martinez A.T."/>
            <person name="Xiao Y."/>
            <person name="Gibbons J.G."/>
            <person name="Terashima K."/>
            <person name="Grigoriev I.V."/>
            <person name="Hibbett D."/>
        </authorList>
    </citation>
    <scope>NUCLEOTIDE SEQUENCE [LARGE SCALE GENOMIC DNA]</scope>
    <source>
        <strain evidence="2 3">TFB7810</strain>
    </source>
</reference>
<gene>
    <name evidence="2" type="ORF">DFH05DRAFT_88806</name>
</gene>
<feature type="region of interest" description="Disordered" evidence="1">
    <location>
        <begin position="1"/>
        <end position="20"/>
    </location>
</feature>